<organism evidence="3 4">
    <name type="scientific">Agromyces atrinae</name>
    <dbReference type="NCBI Taxonomy" id="592376"/>
    <lineage>
        <taxon>Bacteria</taxon>
        <taxon>Bacillati</taxon>
        <taxon>Actinomycetota</taxon>
        <taxon>Actinomycetes</taxon>
        <taxon>Micrococcales</taxon>
        <taxon>Microbacteriaceae</taxon>
        <taxon>Agromyces</taxon>
    </lineage>
</organism>
<keyword evidence="2" id="KW-1133">Transmembrane helix</keyword>
<evidence type="ECO:0000313" key="3">
    <source>
        <dbReference type="EMBL" id="NYD66961.1"/>
    </source>
</evidence>
<name>A0A852SGW0_9MICO</name>
<keyword evidence="2" id="KW-0472">Membrane</keyword>
<feature type="transmembrane region" description="Helical" evidence="2">
    <location>
        <begin position="57"/>
        <end position="75"/>
    </location>
</feature>
<accession>A0A852SGW0</accession>
<dbReference type="EMBL" id="JACCBI010000001">
    <property type="protein sequence ID" value="NYD66961.1"/>
    <property type="molecule type" value="Genomic_DNA"/>
</dbReference>
<evidence type="ECO:0000313" key="4">
    <source>
        <dbReference type="Proteomes" id="UP000581087"/>
    </source>
</evidence>
<evidence type="ECO:0000256" key="1">
    <source>
        <dbReference type="SAM" id="MobiDB-lite"/>
    </source>
</evidence>
<proteinExistence type="predicted"/>
<keyword evidence="2" id="KW-0812">Transmembrane</keyword>
<dbReference type="Proteomes" id="UP000581087">
    <property type="component" value="Unassembled WGS sequence"/>
</dbReference>
<comment type="caution">
    <text evidence="3">The sequence shown here is derived from an EMBL/GenBank/DDBJ whole genome shotgun (WGS) entry which is preliminary data.</text>
</comment>
<sequence>MGNDVPSTERPVATPHDGVSFSVPAPQTAPTTLVSGPRSDARRVHTIRPRRTLVRHFLAPIIALSVPLIAVLLWATIPIGLWAPVVALAVLIAVLTTLSIASYHRTTIWVDADGVTERGFFGRIQHFPASEIDRILRVEVYRGHTLDTSHQLFAVSADEQVLLRMRGEFWKRSAMDEVAAVLGVPEIVETEPITLGQLRRDRSGLLYWFEKRPFAARSNTP</sequence>
<feature type="region of interest" description="Disordered" evidence="1">
    <location>
        <begin position="1"/>
        <end position="41"/>
    </location>
</feature>
<evidence type="ECO:0000256" key="2">
    <source>
        <dbReference type="SAM" id="Phobius"/>
    </source>
</evidence>
<feature type="transmembrane region" description="Helical" evidence="2">
    <location>
        <begin position="81"/>
        <end position="101"/>
    </location>
</feature>
<reference evidence="3 4" key="1">
    <citation type="submission" date="2020-07" db="EMBL/GenBank/DDBJ databases">
        <title>Sequencing the genomes of 1000 actinobacteria strains.</title>
        <authorList>
            <person name="Klenk H.-P."/>
        </authorList>
    </citation>
    <scope>NUCLEOTIDE SEQUENCE [LARGE SCALE GENOMIC DNA]</scope>
    <source>
        <strain evidence="3 4">DSM 23870</strain>
    </source>
</reference>
<gene>
    <name evidence="3" type="ORF">BJ972_001480</name>
</gene>
<evidence type="ECO:0008006" key="5">
    <source>
        <dbReference type="Google" id="ProtNLM"/>
    </source>
</evidence>
<protein>
    <recommendedName>
        <fullName evidence="5">PH domain-containing protein</fullName>
    </recommendedName>
</protein>
<dbReference type="RefSeq" id="WP_164989989.1">
    <property type="nucleotide sequence ID" value="NZ_JACCBI010000001.1"/>
</dbReference>
<dbReference type="AlphaFoldDB" id="A0A852SGW0"/>